<keyword evidence="4 6" id="KW-0472">Membrane</keyword>
<evidence type="ECO:0000256" key="6">
    <source>
        <dbReference type="SAM" id="Phobius"/>
    </source>
</evidence>
<keyword evidence="3 6" id="KW-1133">Transmembrane helix</keyword>
<sequence>MDPVPRDRRHGGRRRRRAARLGGAVTSQNPAAGQPGDDPEERHPGLARERTSLAWLRTAISFAALGGTVLKANILTGALIIAMAPLVWQLGQVSRSRSDPAELPRVGATRLFTIAVAIVAVSLLALGVAIFGPADPGALLRR</sequence>
<dbReference type="AlphaFoldDB" id="A0A6P2C0M3"/>
<evidence type="ECO:0000256" key="5">
    <source>
        <dbReference type="SAM" id="MobiDB-lite"/>
    </source>
</evidence>
<evidence type="ECO:0000256" key="4">
    <source>
        <dbReference type="ARBA" id="ARBA00023136"/>
    </source>
</evidence>
<evidence type="ECO:0000313" key="9">
    <source>
        <dbReference type="Proteomes" id="UP000460272"/>
    </source>
</evidence>
<dbReference type="Proteomes" id="UP000460272">
    <property type="component" value="Unassembled WGS sequence"/>
</dbReference>
<organism evidence="8 9">
    <name type="scientific">Trebonia kvetii</name>
    <dbReference type="NCBI Taxonomy" id="2480626"/>
    <lineage>
        <taxon>Bacteria</taxon>
        <taxon>Bacillati</taxon>
        <taxon>Actinomycetota</taxon>
        <taxon>Actinomycetes</taxon>
        <taxon>Streptosporangiales</taxon>
        <taxon>Treboniaceae</taxon>
        <taxon>Trebonia</taxon>
    </lineage>
</organism>
<gene>
    <name evidence="8" type="ORF">EAS64_19250</name>
</gene>
<keyword evidence="2 6" id="KW-0812">Transmembrane</keyword>
<name>A0A6P2C0M3_9ACTN</name>
<feature type="transmembrane region" description="Helical" evidence="6">
    <location>
        <begin position="111"/>
        <end position="132"/>
    </location>
</feature>
<evidence type="ECO:0000259" key="7">
    <source>
        <dbReference type="Pfam" id="PF02656"/>
    </source>
</evidence>
<dbReference type="InterPro" id="IPR003807">
    <property type="entry name" value="DUF202"/>
</dbReference>
<accession>A0A6P2C0M3</accession>
<dbReference type="OrthoDB" id="3701077at2"/>
<reference evidence="8 9" key="1">
    <citation type="submission" date="2018-11" db="EMBL/GenBank/DDBJ databases">
        <title>Trebonia kvetii gen.nov., sp.nov., a novel acidophilic actinobacterium, and proposal of the new actinobacterial family Treboniaceae fam. nov.</title>
        <authorList>
            <person name="Rapoport D."/>
            <person name="Sagova-Mareckova M."/>
            <person name="Sedlacek I."/>
            <person name="Provaznik J."/>
            <person name="Kralova S."/>
            <person name="Pavlinic D."/>
            <person name="Benes V."/>
            <person name="Kopecky J."/>
        </authorList>
    </citation>
    <scope>NUCLEOTIDE SEQUENCE [LARGE SCALE GENOMIC DNA]</scope>
    <source>
        <strain evidence="8 9">15Tr583</strain>
    </source>
</reference>
<evidence type="ECO:0000256" key="3">
    <source>
        <dbReference type="ARBA" id="ARBA00022989"/>
    </source>
</evidence>
<comment type="subcellular location">
    <subcellularLocation>
        <location evidence="1">Endomembrane system</location>
        <topology evidence="1">Multi-pass membrane protein</topology>
    </subcellularLocation>
</comment>
<evidence type="ECO:0000313" key="8">
    <source>
        <dbReference type="EMBL" id="TVZ04497.1"/>
    </source>
</evidence>
<dbReference type="EMBL" id="RPFW01000003">
    <property type="protein sequence ID" value="TVZ04497.1"/>
    <property type="molecule type" value="Genomic_DNA"/>
</dbReference>
<evidence type="ECO:0000256" key="1">
    <source>
        <dbReference type="ARBA" id="ARBA00004127"/>
    </source>
</evidence>
<evidence type="ECO:0000256" key="2">
    <source>
        <dbReference type="ARBA" id="ARBA00022692"/>
    </source>
</evidence>
<feature type="region of interest" description="Disordered" evidence="5">
    <location>
        <begin position="1"/>
        <end position="48"/>
    </location>
</feature>
<comment type="caution">
    <text evidence="8">The sequence shown here is derived from an EMBL/GenBank/DDBJ whole genome shotgun (WGS) entry which is preliminary data.</text>
</comment>
<proteinExistence type="predicted"/>
<keyword evidence="9" id="KW-1185">Reference proteome</keyword>
<dbReference type="Pfam" id="PF02656">
    <property type="entry name" value="DUF202"/>
    <property type="match status" value="1"/>
</dbReference>
<feature type="compositionally biased region" description="Basic residues" evidence="5">
    <location>
        <begin position="7"/>
        <end position="19"/>
    </location>
</feature>
<feature type="transmembrane region" description="Helical" evidence="6">
    <location>
        <begin position="72"/>
        <end position="91"/>
    </location>
</feature>
<dbReference type="GO" id="GO:0012505">
    <property type="term" value="C:endomembrane system"/>
    <property type="evidence" value="ECO:0007669"/>
    <property type="project" value="UniProtKB-SubCell"/>
</dbReference>
<protein>
    <submittedName>
        <fullName evidence="8">DUF202 domain-containing protein</fullName>
    </submittedName>
</protein>
<feature type="domain" description="DUF202" evidence="7">
    <location>
        <begin position="44"/>
        <end position="129"/>
    </location>
</feature>